<organism evidence="4">
    <name type="scientific">Medioppia subpectinata</name>
    <dbReference type="NCBI Taxonomy" id="1979941"/>
    <lineage>
        <taxon>Eukaryota</taxon>
        <taxon>Metazoa</taxon>
        <taxon>Ecdysozoa</taxon>
        <taxon>Arthropoda</taxon>
        <taxon>Chelicerata</taxon>
        <taxon>Arachnida</taxon>
        <taxon>Acari</taxon>
        <taxon>Acariformes</taxon>
        <taxon>Sarcoptiformes</taxon>
        <taxon>Oribatida</taxon>
        <taxon>Brachypylina</taxon>
        <taxon>Oppioidea</taxon>
        <taxon>Oppiidae</taxon>
        <taxon>Medioppia</taxon>
    </lineage>
</organism>
<dbReference type="OrthoDB" id="5984396at2759"/>
<reference evidence="4" key="1">
    <citation type="submission" date="2020-11" db="EMBL/GenBank/DDBJ databases">
        <authorList>
            <person name="Tran Van P."/>
        </authorList>
    </citation>
    <scope>NUCLEOTIDE SEQUENCE</scope>
</reference>
<feature type="coiled-coil region" evidence="2">
    <location>
        <begin position="93"/>
        <end position="127"/>
    </location>
</feature>
<dbReference type="AlphaFoldDB" id="A0A7R9LGM3"/>
<dbReference type="Proteomes" id="UP000759131">
    <property type="component" value="Unassembled WGS sequence"/>
</dbReference>
<sequence>MMSGNRHKRLSQLSSDTNTNTTSSAGLMATIDSNYAEPLYHSRQDMKDKDLIETKARVLQMEKTMKFWSDCLANWREKWRKVRDERNKCRDESRVLSNKLDSMSKELSEALRQKSELEAKVDTLEHQIKAFDIFYNHKQTNDLD</sequence>
<dbReference type="PANTHER" id="PTHR46292">
    <property type="entry name" value="COILED-COIL DOMAIN-CONTAINING PROTEIN 102A"/>
    <property type="match status" value="1"/>
</dbReference>
<protein>
    <recommendedName>
        <fullName evidence="6">Coiled-coil domain-containing protein 102A</fullName>
    </recommendedName>
</protein>
<evidence type="ECO:0000313" key="4">
    <source>
        <dbReference type="EMBL" id="CAD7641367.1"/>
    </source>
</evidence>
<dbReference type="EMBL" id="CAJPIZ010025150">
    <property type="protein sequence ID" value="CAG2118669.1"/>
    <property type="molecule type" value="Genomic_DNA"/>
</dbReference>
<dbReference type="EMBL" id="OC879725">
    <property type="protein sequence ID" value="CAD7641367.1"/>
    <property type="molecule type" value="Genomic_DNA"/>
</dbReference>
<feature type="compositionally biased region" description="Basic residues" evidence="3">
    <location>
        <begin position="1"/>
        <end position="10"/>
    </location>
</feature>
<proteinExistence type="predicted"/>
<accession>A0A7R9LGM3</accession>
<evidence type="ECO:0000256" key="2">
    <source>
        <dbReference type="SAM" id="Coils"/>
    </source>
</evidence>
<dbReference type="SUPFAM" id="SSF57997">
    <property type="entry name" value="Tropomyosin"/>
    <property type="match status" value="1"/>
</dbReference>
<feature type="non-terminal residue" evidence="4">
    <location>
        <position position="144"/>
    </location>
</feature>
<keyword evidence="1 2" id="KW-0175">Coiled coil</keyword>
<evidence type="ECO:0008006" key="6">
    <source>
        <dbReference type="Google" id="ProtNLM"/>
    </source>
</evidence>
<keyword evidence="5" id="KW-1185">Reference proteome</keyword>
<name>A0A7R9LGM3_9ACAR</name>
<evidence type="ECO:0000256" key="3">
    <source>
        <dbReference type="SAM" id="MobiDB-lite"/>
    </source>
</evidence>
<evidence type="ECO:0000313" key="5">
    <source>
        <dbReference type="Proteomes" id="UP000759131"/>
    </source>
</evidence>
<dbReference type="PANTHER" id="PTHR46292:SF1">
    <property type="entry name" value="COILED-COIL DOMAIN-CONTAINING PROTEIN 102A"/>
    <property type="match status" value="1"/>
</dbReference>
<feature type="region of interest" description="Disordered" evidence="3">
    <location>
        <begin position="1"/>
        <end position="24"/>
    </location>
</feature>
<gene>
    <name evidence="4" type="ORF">OSB1V03_LOCUS18620</name>
</gene>
<feature type="compositionally biased region" description="Low complexity" evidence="3">
    <location>
        <begin position="14"/>
        <end position="24"/>
    </location>
</feature>
<evidence type="ECO:0000256" key="1">
    <source>
        <dbReference type="ARBA" id="ARBA00023054"/>
    </source>
</evidence>